<dbReference type="OrthoDB" id="2922845at2"/>
<name>A0A3Q9QU05_9BACI</name>
<dbReference type="AlphaFoldDB" id="A0A3Q9QU05"/>
<evidence type="ECO:0000313" key="2">
    <source>
        <dbReference type="Proteomes" id="UP000282892"/>
    </source>
</evidence>
<accession>A0A3Q9QU05</accession>
<reference evidence="1 2" key="1">
    <citation type="submission" date="2017-07" db="EMBL/GenBank/DDBJ databases">
        <title>The complete genome sequence of Bacillus mesonae strain H20-5, an efficient strain improving plant abiotic stress resistance.</title>
        <authorList>
            <person name="Kim S.Y."/>
            <person name="Song H."/>
            <person name="Sang M.K."/>
            <person name="Weon H.-Y."/>
            <person name="Song J."/>
        </authorList>
    </citation>
    <scope>NUCLEOTIDE SEQUENCE [LARGE SCALE GENOMIC DNA]</scope>
    <source>
        <strain evidence="1 2">H20-5</strain>
    </source>
</reference>
<sequence>MKKAIEKIYILENPEKNIVKFATDYQLRYDDVIKDVFGVACLKDLDMMIQFNKAFQKSICVKLGISEKKVSLQTVVRIASKNDLLLLKKEMLLEAIKQNKESETAIPCPFDSIIQLQDGIFKWDAENSSYIQVTQIA</sequence>
<dbReference type="KEGG" id="nmk:CHR53_13540"/>
<dbReference type="EMBL" id="CP022572">
    <property type="protein sequence ID" value="AZU62224.1"/>
    <property type="molecule type" value="Genomic_DNA"/>
</dbReference>
<keyword evidence="2" id="KW-1185">Reference proteome</keyword>
<organism evidence="1 2">
    <name type="scientific">Neobacillus mesonae</name>
    <dbReference type="NCBI Taxonomy" id="1193713"/>
    <lineage>
        <taxon>Bacteria</taxon>
        <taxon>Bacillati</taxon>
        <taxon>Bacillota</taxon>
        <taxon>Bacilli</taxon>
        <taxon>Bacillales</taxon>
        <taxon>Bacillaceae</taxon>
        <taxon>Neobacillus</taxon>
    </lineage>
</organism>
<dbReference type="Proteomes" id="UP000282892">
    <property type="component" value="Chromosome"/>
</dbReference>
<gene>
    <name evidence="1" type="ORF">CHR53_13540</name>
</gene>
<evidence type="ECO:0000313" key="1">
    <source>
        <dbReference type="EMBL" id="AZU62224.1"/>
    </source>
</evidence>
<dbReference type="RefSeq" id="WP_084797978.1">
    <property type="nucleotide sequence ID" value="NZ_CP022572.1"/>
</dbReference>
<protein>
    <submittedName>
        <fullName evidence="1">Uncharacterized protein</fullName>
    </submittedName>
</protein>
<proteinExistence type="predicted"/>
<dbReference type="STRING" id="1193713.GCA_001636315_05146"/>